<accession>A0A8S9XHA8</accession>
<dbReference type="PANTHER" id="PTHR12825">
    <property type="entry name" value="BNIP1-RELATED"/>
    <property type="match status" value="1"/>
</dbReference>
<evidence type="ECO:0000313" key="13">
    <source>
        <dbReference type="Proteomes" id="UP000466442"/>
    </source>
</evidence>
<protein>
    <recommendedName>
        <fullName evidence="11">Sec20 C-terminal domain-containing protein</fullName>
    </recommendedName>
</protein>
<dbReference type="EMBL" id="WIXP02000007">
    <property type="protein sequence ID" value="KAF6208347.1"/>
    <property type="molecule type" value="Genomic_DNA"/>
</dbReference>
<evidence type="ECO:0000259" key="11">
    <source>
        <dbReference type="Pfam" id="PF03908"/>
    </source>
</evidence>
<reference evidence="12" key="1">
    <citation type="journal article" date="2021" name="Mol. Ecol. Resour.">
        <title>Apolygus lucorum genome provides insights into omnivorousness and mesophyll feeding.</title>
        <authorList>
            <person name="Liu Y."/>
            <person name="Liu H."/>
            <person name="Wang H."/>
            <person name="Huang T."/>
            <person name="Liu B."/>
            <person name="Yang B."/>
            <person name="Yin L."/>
            <person name="Li B."/>
            <person name="Zhang Y."/>
            <person name="Zhang S."/>
            <person name="Jiang F."/>
            <person name="Zhang X."/>
            <person name="Ren Y."/>
            <person name="Wang B."/>
            <person name="Wang S."/>
            <person name="Lu Y."/>
            <person name="Wu K."/>
            <person name="Fan W."/>
            <person name="Wang G."/>
        </authorList>
    </citation>
    <scope>NUCLEOTIDE SEQUENCE</scope>
    <source>
        <strain evidence="12">12Hb</strain>
    </source>
</reference>
<keyword evidence="4" id="KW-0256">Endoplasmic reticulum</keyword>
<dbReference type="PANTHER" id="PTHR12825:SF0">
    <property type="entry name" value="VESICLE TRANSPORT PROTEIN SEC20"/>
    <property type="match status" value="1"/>
</dbReference>
<organism evidence="12 13">
    <name type="scientific">Apolygus lucorum</name>
    <name type="common">Small green plant bug</name>
    <name type="synonym">Lygocoris lucorum</name>
    <dbReference type="NCBI Taxonomy" id="248454"/>
    <lineage>
        <taxon>Eukaryota</taxon>
        <taxon>Metazoa</taxon>
        <taxon>Ecdysozoa</taxon>
        <taxon>Arthropoda</taxon>
        <taxon>Hexapoda</taxon>
        <taxon>Insecta</taxon>
        <taxon>Pterygota</taxon>
        <taxon>Neoptera</taxon>
        <taxon>Paraneoptera</taxon>
        <taxon>Hemiptera</taxon>
        <taxon>Heteroptera</taxon>
        <taxon>Panheteroptera</taxon>
        <taxon>Cimicomorpha</taxon>
        <taxon>Miridae</taxon>
        <taxon>Mirini</taxon>
        <taxon>Apolygus</taxon>
    </lineage>
</organism>
<dbReference type="Pfam" id="PF03908">
    <property type="entry name" value="Sec20"/>
    <property type="match status" value="1"/>
</dbReference>
<evidence type="ECO:0000313" key="12">
    <source>
        <dbReference type="EMBL" id="KAF6208347.1"/>
    </source>
</evidence>
<comment type="similarity">
    <text evidence="9">Belongs to the SEC20 family.</text>
</comment>
<dbReference type="CDD" id="cd15865">
    <property type="entry name" value="SNARE_SEC20"/>
    <property type="match status" value="1"/>
</dbReference>
<keyword evidence="13" id="KW-1185">Reference proteome</keyword>
<evidence type="ECO:0000256" key="2">
    <source>
        <dbReference type="ARBA" id="ARBA00022448"/>
    </source>
</evidence>
<evidence type="ECO:0000256" key="3">
    <source>
        <dbReference type="ARBA" id="ARBA00022692"/>
    </source>
</evidence>
<keyword evidence="2" id="KW-0813">Transport</keyword>
<comment type="subcellular location">
    <subcellularLocation>
        <location evidence="1">Endoplasmic reticulum membrane</location>
        <topology evidence="1">Single-pass type IV membrane protein</topology>
    </subcellularLocation>
</comment>
<keyword evidence="5" id="KW-0931">ER-Golgi transport</keyword>
<keyword evidence="3 10" id="KW-0812">Transmembrane</keyword>
<keyword evidence="6 10" id="KW-1133">Transmembrane helix</keyword>
<dbReference type="GO" id="GO:0005484">
    <property type="term" value="F:SNAP receptor activity"/>
    <property type="evidence" value="ECO:0007669"/>
    <property type="project" value="InterPro"/>
</dbReference>
<dbReference type="GO" id="GO:0006890">
    <property type="term" value="P:retrograde vesicle-mediated transport, Golgi to endoplasmic reticulum"/>
    <property type="evidence" value="ECO:0007669"/>
    <property type="project" value="InterPro"/>
</dbReference>
<evidence type="ECO:0000256" key="8">
    <source>
        <dbReference type="ARBA" id="ARBA00023136"/>
    </source>
</evidence>
<dbReference type="GO" id="GO:0005789">
    <property type="term" value="C:endoplasmic reticulum membrane"/>
    <property type="evidence" value="ECO:0007669"/>
    <property type="project" value="UniProtKB-SubCell"/>
</dbReference>
<proteinExistence type="inferred from homology"/>
<dbReference type="GO" id="GO:0031201">
    <property type="term" value="C:SNARE complex"/>
    <property type="evidence" value="ECO:0007669"/>
    <property type="project" value="TreeGrafter"/>
</dbReference>
<dbReference type="Proteomes" id="UP000466442">
    <property type="component" value="Unassembled WGS sequence"/>
</dbReference>
<evidence type="ECO:0000256" key="10">
    <source>
        <dbReference type="SAM" id="Phobius"/>
    </source>
</evidence>
<evidence type="ECO:0000256" key="6">
    <source>
        <dbReference type="ARBA" id="ARBA00022989"/>
    </source>
</evidence>
<evidence type="ECO:0000256" key="1">
    <source>
        <dbReference type="ARBA" id="ARBA00004163"/>
    </source>
</evidence>
<keyword evidence="7" id="KW-0175">Coiled coil</keyword>
<dbReference type="OrthoDB" id="46868at2759"/>
<comment type="caution">
    <text evidence="12">The sequence shown here is derived from an EMBL/GenBank/DDBJ whole genome shotgun (WGS) entry which is preliminary data.</text>
</comment>
<evidence type="ECO:0000256" key="5">
    <source>
        <dbReference type="ARBA" id="ARBA00022892"/>
    </source>
</evidence>
<evidence type="ECO:0000256" key="7">
    <source>
        <dbReference type="ARBA" id="ARBA00023054"/>
    </source>
</evidence>
<feature type="transmembrane region" description="Helical" evidence="10">
    <location>
        <begin position="234"/>
        <end position="251"/>
    </location>
</feature>
<name>A0A8S9XHA8_APOLU</name>
<feature type="domain" description="Sec20 C-terminal" evidence="11">
    <location>
        <begin position="166"/>
        <end position="255"/>
    </location>
</feature>
<dbReference type="InterPro" id="IPR005606">
    <property type="entry name" value="Sec20"/>
</dbReference>
<keyword evidence="8 10" id="KW-0472">Membrane</keyword>
<evidence type="ECO:0000256" key="4">
    <source>
        <dbReference type="ARBA" id="ARBA00022824"/>
    </source>
</evidence>
<evidence type="ECO:0000256" key="9">
    <source>
        <dbReference type="ARBA" id="ARBA00037934"/>
    </source>
</evidence>
<dbReference type="AlphaFoldDB" id="A0A8S9XHA8"/>
<dbReference type="InterPro" id="IPR056173">
    <property type="entry name" value="Sec20_C"/>
</dbReference>
<sequence length="258" mass="29823">MQTSKAIETGNRYLLSIRAYYRGLQVELNPDKMELDHRYVEQLKNDIVQSDLALKSLIQDIYKCTGPLESLNELNTDGRSRLTNLRTQIEELEVYGRERMVDEIIYDASNYMQQYLSTFSMFRKANVSAMIAIEKLEKEDLFKLRDTESILHQRQKKNKANLVKMSSNVTDQLRSISRHLADTTQLSADTLSNLATSSSTVAGTGEELNETKNVIVQSDRLLAKYSRRQFTDKIILLLGFAFFLACVFYVLKKRMFSW</sequence>
<gene>
    <name evidence="12" type="ORF">GE061_016801</name>
</gene>